<feature type="compositionally biased region" description="Basic and acidic residues" evidence="1">
    <location>
        <begin position="65"/>
        <end position="96"/>
    </location>
</feature>
<reference evidence="2" key="1">
    <citation type="journal article" date="2023" name="Plant J.">
        <title>The genome of the king protea, Protea cynaroides.</title>
        <authorList>
            <person name="Chang J."/>
            <person name="Duong T.A."/>
            <person name="Schoeman C."/>
            <person name="Ma X."/>
            <person name="Roodt D."/>
            <person name="Barker N."/>
            <person name="Li Z."/>
            <person name="Van de Peer Y."/>
            <person name="Mizrachi E."/>
        </authorList>
    </citation>
    <scope>NUCLEOTIDE SEQUENCE</scope>
    <source>
        <tissue evidence="2">Young leaves</tissue>
    </source>
</reference>
<name>A0A9Q0JXH0_9MAGN</name>
<gene>
    <name evidence="2" type="ORF">NE237_011865</name>
</gene>
<protein>
    <submittedName>
        <fullName evidence="2">Uncharacterized protein</fullName>
    </submittedName>
</protein>
<dbReference type="Proteomes" id="UP001141806">
    <property type="component" value="Unassembled WGS sequence"/>
</dbReference>
<evidence type="ECO:0000256" key="1">
    <source>
        <dbReference type="SAM" id="MobiDB-lite"/>
    </source>
</evidence>
<sequence>MIDAESCSRLDASKDNGVLNVDEEGDEDGVVWVPKNGDSKENDLNGQRQQHRQRKRVDSNPQALVDDKGDHPPTRHKEGQRVHNPERAEGDGTEQRVGAEHGVAAVAVADDDETAAEGLRELVLLGGRWEENEEHLAEEDGEAKGGGDGECGGEGVGWIPLPDGDVDEVEEGCQESRLEEAQGEDDVDLAEVGLLGQGDWREGGKGKRIAAAKEDREAEGLGECPQRDKGDEEGANSPEGTEVPQMVGLPGLEAEVDDEGKGEEGEE</sequence>
<accession>A0A9Q0JXH0</accession>
<dbReference type="EMBL" id="JAMYWD010000011">
    <property type="protein sequence ID" value="KAJ4955082.1"/>
    <property type="molecule type" value="Genomic_DNA"/>
</dbReference>
<feature type="region of interest" description="Disordered" evidence="1">
    <location>
        <begin position="135"/>
        <end position="267"/>
    </location>
</feature>
<feature type="compositionally biased region" description="Acidic residues" evidence="1">
    <location>
        <begin position="254"/>
        <end position="267"/>
    </location>
</feature>
<keyword evidence="3" id="KW-1185">Reference proteome</keyword>
<feature type="compositionally biased region" description="Acidic residues" evidence="1">
    <location>
        <begin position="164"/>
        <end position="173"/>
    </location>
</feature>
<proteinExistence type="predicted"/>
<evidence type="ECO:0000313" key="3">
    <source>
        <dbReference type="Proteomes" id="UP001141806"/>
    </source>
</evidence>
<evidence type="ECO:0000313" key="2">
    <source>
        <dbReference type="EMBL" id="KAJ4955082.1"/>
    </source>
</evidence>
<feature type="region of interest" description="Disordered" evidence="1">
    <location>
        <begin position="1"/>
        <end position="96"/>
    </location>
</feature>
<feature type="compositionally biased region" description="Basic and acidic residues" evidence="1">
    <location>
        <begin position="199"/>
        <end position="232"/>
    </location>
</feature>
<comment type="caution">
    <text evidence="2">The sequence shown here is derived from an EMBL/GenBank/DDBJ whole genome shotgun (WGS) entry which is preliminary data.</text>
</comment>
<feature type="compositionally biased region" description="Basic and acidic residues" evidence="1">
    <location>
        <begin position="1"/>
        <end position="14"/>
    </location>
</feature>
<organism evidence="2 3">
    <name type="scientific">Protea cynaroides</name>
    <dbReference type="NCBI Taxonomy" id="273540"/>
    <lineage>
        <taxon>Eukaryota</taxon>
        <taxon>Viridiplantae</taxon>
        <taxon>Streptophyta</taxon>
        <taxon>Embryophyta</taxon>
        <taxon>Tracheophyta</taxon>
        <taxon>Spermatophyta</taxon>
        <taxon>Magnoliopsida</taxon>
        <taxon>Proteales</taxon>
        <taxon>Proteaceae</taxon>
        <taxon>Protea</taxon>
    </lineage>
</organism>
<dbReference type="AlphaFoldDB" id="A0A9Q0JXH0"/>